<dbReference type="InterPro" id="IPR014430">
    <property type="entry name" value="Scs7"/>
</dbReference>
<comment type="similarity">
    <text evidence="4 18">Belongs to the sterol desaturase family. SCS7 subfamily.</text>
</comment>
<evidence type="ECO:0000256" key="5">
    <source>
        <dbReference type="ARBA" id="ARBA00022516"/>
    </source>
</evidence>
<dbReference type="SUPFAM" id="SSF55856">
    <property type="entry name" value="Cytochrome b5-like heme/steroid binding domain"/>
    <property type="match status" value="1"/>
</dbReference>
<evidence type="ECO:0000256" key="13">
    <source>
        <dbReference type="ARBA" id="ARBA00023002"/>
    </source>
</evidence>
<dbReference type="FunFam" id="3.10.120.10:FF:000002">
    <property type="entry name" value="Cytochrome b5 type B"/>
    <property type="match status" value="1"/>
</dbReference>
<feature type="transmembrane region" description="Helical" evidence="21">
    <location>
        <begin position="242"/>
        <end position="258"/>
    </location>
</feature>
<keyword evidence="15 18" id="KW-0443">Lipid metabolism</keyword>
<feature type="transmembrane region" description="Helical" evidence="21">
    <location>
        <begin position="270"/>
        <end position="288"/>
    </location>
</feature>
<feature type="transmembrane region" description="Helical" evidence="21">
    <location>
        <begin position="206"/>
        <end position="222"/>
    </location>
</feature>
<keyword evidence="9 18" id="KW-0256">Endoplasmic reticulum</keyword>
<dbReference type="GO" id="GO:0005506">
    <property type="term" value="F:iron ion binding"/>
    <property type="evidence" value="ECO:0007669"/>
    <property type="project" value="UniProtKB-UniRule"/>
</dbReference>
<feature type="binding site" evidence="19">
    <location>
        <position position="232"/>
    </location>
    <ligand>
        <name>Zn(2+)</name>
        <dbReference type="ChEBI" id="CHEBI:29105"/>
        <label>1</label>
    </ligand>
</feature>
<feature type="binding site" description="axial binding residue" evidence="20">
    <location>
        <position position="67"/>
    </location>
    <ligand>
        <name>heme</name>
        <dbReference type="ChEBI" id="CHEBI:30413"/>
    </ligand>
    <ligandPart>
        <name>Fe</name>
        <dbReference type="ChEBI" id="CHEBI:18248"/>
    </ligandPart>
</feature>
<keyword evidence="8 18" id="KW-0479">Metal-binding</keyword>
<dbReference type="GO" id="GO:0080132">
    <property type="term" value="F:fatty acid 2-hydroxylase activity"/>
    <property type="evidence" value="ECO:0007669"/>
    <property type="project" value="InterPro"/>
</dbReference>
<accession>A0A168AMW7</accession>
<evidence type="ECO:0000256" key="4">
    <source>
        <dbReference type="ARBA" id="ARBA00005747"/>
    </source>
</evidence>
<dbReference type="Gene3D" id="3.10.120.10">
    <property type="entry name" value="Cytochrome b5-like heme/steroid binding domain"/>
    <property type="match status" value="1"/>
</dbReference>
<dbReference type="GO" id="GO:0005789">
    <property type="term" value="C:endoplasmic reticulum membrane"/>
    <property type="evidence" value="ECO:0007669"/>
    <property type="project" value="UniProtKB-SubCell"/>
</dbReference>
<dbReference type="PANTHER" id="PTHR12863">
    <property type="entry name" value="FATTY ACID HYDROXYLASE"/>
    <property type="match status" value="1"/>
</dbReference>
<evidence type="ECO:0000313" key="23">
    <source>
        <dbReference type="EMBL" id="KZZ94119.1"/>
    </source>
</evidence>
<keyword evidence="11 19" id="KW-0862">Zinc</keyword>
<proteinExistence type="inferred from homology"/>
<keyword evidence="5 18" id="KW-0444">Lipid biosynthesis</keyword>
<dbReference type="PROSITE" id="PS50255">
    <property type="entry name" value="CYTOCHROME_B5_2"/>
    <property type="match status" value="1"/>
</dbReference>
<evidence type="ECO:0000256" key="8">
    <source>
        <dbReference type="ARBA" id="ARBA00022723"/>
    </source>
</evidence>
<keyword evidence="16 18" id="KW-0472">Membrane</keyword>
<gene>
    <name evidence="23" type="ORF">AAP_02212</name>
</gene>
<evidence type="ECO:0000256" key="14">
    <source>
        <dbReference type="ARBA" id="ARBA00023004"/>
    </source>
</evidence>
<dbReference type="GO" id="GO:0006633">
    <property type="term" value="P:fatty acid biosynthetic process"/>
    <property type="evidence" value="ECO:0007669"/>
    <property type="project" value="UniProtKB-KW"/>
</dbReference>
<dbReference type="GO" id="GO:0020037">
    <property type="term" value="F:heme binding"/>
    <property type="evidence" value="ECO:0007669"/>
    <property type="project" value="InterPro"/>
</dbReference>
<evidence type="ECO:0000256" key="9">
    <source>
        <dbReference type="ARBA" id="ARBA00022824"/>
    </source>
</evidence>
<evidence type="ECO:0000256" key="7">
    <source>
        <dbReference type="ARBA" id="ARBA00022692"/>
    </source>
</evidence>
<evidence type="ECO:0000313" key="24">
    <source>
        <dbReference type="Proteomes" id="UP000242877"/>
    </source>
</evidence>
<dbReference type="InterPro" id="IPR001199">
    <property type="entry name" value="Cyt_B5-like_heme/steroid-bd"/>
</dbReference>
<comment type="cofactor">
    <cofactor evidence="20">
        <name>Fe cation</name>
        <dbReference type="ChEBI" id="CHEBI:24875"/>
    </cofactor>
</comment>
<comment type="pathway">
    <text evidence="3">Lipid metabolism.</text>
</comment>
<keyword evidence="7 21" id="KW-0812">Transmembrane</keyword>
<evidence type="ECO:0000256" key="10">
    <source>
        <dbReference type="ARBA" id="ARBA00022832"/>
    </source>
</evidence>
<keyword evidence="14 18" id="KW-0408">Iron</keyword>
<evidence type="ECO:0000256" key="6">
    <source>
        <dbReference type="ARBA" id="ARBA00022617"/>
    </source>
</evidence>
<dbReference type="PANTHER" id="PTHR12863:SF1">
    <property type="entry name" value="FATTY ACID 2-HYDROXYLASE"/>
    <property type="match status" value="1"/>
</dbReference>
<feature type="binding site" evidence="19">
    <location>
        <position position="333"/>
    </location>
    <ligand>
        <name>Zn(2+)</name>
        <dbReference type="ChEBI" id="CHEBI:29105"/>
        <label>1</label>
    </ligand>
</feature>
<comment type="pathway">
    <text evidence="2">Sphingolipid metabolism.</text>
</comment>
<comment type="cofactor">
    <cofactor evidence="18 19">
        <name>Zn(2+)</name>
        <dbReference type="ChEBI" id="CHEBI:29105"/>
    </cofactor>
    <text evidence="18 19">Binds 2 Zn(2+) ions per subunit that likely form a catalytic dimetal center.</text>
</comment>
<keyword evidence="13 18" id="KW-0560">Oxidoreductase</keyword>
<dbReference type="SMART" id="SM01117">
    <property type="entry name" value="Cyt-b5"/>
    <property type="match status" value="1"/>
</dbReference>
<sequence length="369" mass="42703">MTTKLKMFTYDEVEKHKLMNSCWVLKGKYVYDITDFLDDHPGGAELILEYGGKDITEIMADEESHVHSDAAYEMLEEYLIGTVTSDAAEAALHDAAEDEPIYKNTGMSTAEDLNKETDLEADFKKHHFLDLNRPLIPQMWTGGFSKAFYLDQVHRPRHYKGGASAPLFGNFLEPLTKTAWWVIPLVWLPAITCGVLIGMGGMPNKLVGAAYFSLGYSLWSLIEYSMHRFLFHIDDYLPDNRVFLMLHFLMHGIHHYLPMDRYRLVMPPTLFIILAAPFYRFAHFVLFYNWHAAVLAYCGGVLGYVVYDLTHYFLHHKQLPKNYQELKKWHLAHHFADYQNGFGVTTPFWDKVFGTELRLQSYPPKPKTQ</sequence>
<evidence type="ECO:0000259" key="22">
    <source>
        <dbReference type="PROSITE" id="PS50255"/>
    </source>
</evidence>
<name>A0A168AMW7_9EURO</name>
<dbReference type="InterPro" id="IPR006694">
    <property type="entry name" value="Fatty_acid_hydroxylase"/>
</dbReference>
<keyword evidence="24" id="KW-1185">Reference proteome</keyword>
<feature type="domain" description="Cytochrome b5 heme-binding" evidence="22">
    <location>
        <begin position="5"/>
        <end position="84"/>
    </location>
</feature>
<evidence type="ECO:0000256" key="21">
    <source>
        <dbReference type="SAM" id="Phobius"/>
    </source>
</evidence>
<dbReference type="Proteomes" id="UP000242877">
    <property type="component" value="Unassembled WGS sequence"/>
</dbReference>
<feature type="binding site" evidence="19">
    <location>
        <position position="334"/>
    </location>
    <ligand>
        <name>Zn(2+)</name>
        <dbReference type="ChEBI" id="CHEBI:29105"/>
        <label>1</label>
    </ligand>
</feature>
<feature type="binding site" evidence="19">
    <location>
        <position position="227"/>
    </location>
    <ligand>
        <name>Zn(2+)</name>
        <dbReference type="ChEBI" id="CHEBI:29105"/>
        <label>1</label>
    </ligand>
</feature>
<feature type="binding site" evidence="19">
    <location>
        <position position="255"/>
    </location>
    <ligand>
        <name>Zn(2+)</name>
        <dbReference type="ChEBI" id="CHEBI:29105"/>
        <label>1</label>
    </ligand>
</feature>
<dbReference type="PIRSF" id="PIRSF005149">
    <property type="entry name" value="IPC-B_HD"/>
    <property type="match status" value="1"/>
</dbReference>
<keyword evidence="12 21" id="KW-1133">Transmembrane helix</keyword>
<dbReference type="VEuPathDB" id="FungiDB:AAP_02212"/>
<dbReference type="PRINTS" id="PR00363">
    <property type="entry name" value="CYTOCHROMEB5"/>
</dbReference>
<comment type="subcellular location">
    <subcellularLocation>
        <location evidence="1">Endoplasmic reticulum membrane</location>
        <topology evidence="1">Multi-pass membrane protein</topology>
    </subcellularLocation>
</comment>
<dbReference type="Pfam" id="PF00173">
    <property type="entry name" value="Cyt-b5"/>
    <property type="match status" value="1"/>
</dbReference>
<feature type="binding site" description="axial binding residue" evidence="20">
    <location>
        <position position="40"/>
    </location>
    <ligand>
        <name>heme</name>
        <dbReference type="ChEBI" id="CHEBI:30413"/>
    </ligand>
    <ligandPart>
        <name>Fe</name>
        <dbReference type="ChEBI" id="CHEBI:18248"/>
    </ligandPart>
</feature>
<evidence type="ECO:0000256" key="17">
    <source>
        <dbReference type="ARBA" id="ARBA00023160"/>
    </source>
</evidence>
<dbReference type="InterPro" id="IPR036400">
    <property type="entry name" value="Cyt_B5-like_heme/steroid_sf"/>
</dbReference>
<evidence type="ECO:0000256" key="20">
    <source>
        <dbReference type="PIRSR" id="PIRSR005149-50"/>
    </source>
</evidence>
<evidence type="ECO:0000256" key="1">
    <source>
        <dbReference type="ARBA" id="ARBA00004477"/>
    </source>
</evidence>
<evidence type="ECO:0000256" key="2">
    <source>
        <dbReference type="ARBA" id="ARBA00004991"/>
    </source>
</evidence>
<feature type="binding site" evidence="19">
    <location>
        <position position="330"/>
    </location>
    <ligand>
        <name>Zn(2+)</name>
        <dbReference type="ChEBI" id="CHEBI:29105"/>
        <label>2</label>
    </ligand>
</feature>
<comment type="caution">
    <text evidence="23">The sequence shown here is derived from an EMBL/GenBank/DDBJ whole genome shotgun (WGS) entry which is preliminary data.</text>
</comment>
<feature type="transmembrane region" description="Helical" evidence="21">
    <location>
        <begin position="294"/>
        <end position="314"/>
    </location>
</feature>
<dbReference type="InterPro" id="IPR018506">
    <property type="entry name" value="Cyt_B5_heme-BS"/>
</dbReference>
<feature type="binding site" evidence="19">
    <location>
        <position position="251"/>
    </location>
    <ligand>
        <name>Zn(2+)</name>
        <dbReference type="ChEBI" id="CHEBI:29105"/>
        <label>1</label>
    </ligand>
</feature>
<evidence type="ECO:0000256" key="19">
    <source>
        <dbReference type="PIRSR" id="PIRSR005149-1"/>
    </source>
</evidence>
<evidence type="ECO:0000256" key="15">
    <source>
        <dbReference type="ARBA" id="ARBA00023098"/>
    </source>
</evidence>
<evidence type="ECO:0000256" key="12">
    <source>
        <dbReference type="ARBA" id="ARBA00022989"/>
    </source>
</evidence>
<evidence type="ECO:0000256" key="16">
    <source>
        <dbReference type="ARBA" id="ARBA00023136"/>
    </source>
</evidence>
<evidence type="ECO:0000256" key="18">
    <source>
        <dbReference type="PIRNR" id="PIRNR005149"/>
    </source>
</evidence>
<dbReference type="Pfam" id="PF04116">
    <property type="entry name" value="FA_hydroxylase"/>
    <property type="match status" value="1"/>
</dbReference>
<keyword evidence="6 20" id="KW-0349">Heme</keyword>
<keyword evidence="10 18" id="KW-0276">Fatty acid metabolism</keyword>
<dbReference type="EC" id="1.-.-.-" evidence="18"/>
<comment type="function">
    <text evidence="18">Ceramide hydroxylase involved in the hydroxylation of sphingolipid-associated very long chain fatty acids. Postulated to hydroxylate the very long chain fatty acid of dihydroceramides and phytoceramides at C-2.</text>
</comment>
<evidence type="ECO:0000256" key="3">
    <source>
        <dbReference type="ARBA" id="ARBA00005189"/>
    </source>
</evidence>
<reference evidence="23 24" key="1">
    <citation type="journal article" date="2016" name="Genome Biol. Evol.">
        <title>Divergent and convergent evolution of fungal pathogenicity.</title>
        <authorList>
            <person name="Shang Y."/>
            <person name="Xiao G."/>
            <person name="Zheng P."/>
            <person name="Cen K."/>
            <person name="Zhan S."/>
            <person name="Wang C."/>
        </authorList>
    </citation>
    <scope>NUCLEOTIDE SEQUENCE [LARGE SCALE GENOMIC DNA]</scope>
    <source>
        <strain evidence="23 24">ARSEF 7405</strain>
    </source>
</reference>
<organism evidence="23 24">
    <name type="scientific">Ascosphaera apis ARSEF 7405</name>
    <dbReference type="NCBI Taxonomy" id="392613"/>
    <lineage>
        <taxon>Eukaryota</taxon>
        <taxon>Fungi</taxon>
        <taxon>Dikarya</taxon>
        <taxon>Ascomycota</taxon>
        <taxon>Pezizomycotina</taxon>
        <taxon>Eurotiomycetes</taxon>
        <taxon>Eurotiomycetidae</taxon>
        <taxon>Onygenales</taxon>
        <taxon>Ascosphaeraceae</taxon>
        <taxon>Ascosphaera</taxon>
    </lineage>
</organism>
<feature type="binding site" evidence="19">
    <location>
        <position position="311"/>
    </location>
    <ligand>
        <name>Zn(2+)</name>
        <dbReference type="ChEBI" id="CHEBI:29105"/>
        <label>1</label>
    </ligand>
</feature>
<dbReference type="AlphaFoldDB" id="A0A168AMW7"/>
<feature type="binding site" evidence="19">
    <location>
        <position position="254"/>
    </location>
    <ligand>
        <name>Zn(2+)</name>
        <dbReference type="ChEBI" id="CHEBI:29105"/>
        <label>1</label>
    </ligand>
</feature>
<dbReference type="EMBL" id="AZGZ01000007">
    <property type="protein sequence ID" value="KZZ94119.1"/>
    <property type="molecule type" value="Genomic_DNA"/>
</dbReference>
<feature type="transmembrane region" description="Helical" evidence="21">
    <location>
        <begin position="179"/>
        <end position="199"/>
    </location>
</feature>
<dbReference type="PROSITE" id="PS00191">
    <property type="entry name" value="CYTOCHROME_B5_1"/>
    <property type="match status" value="1"/>
</dbReference>
<keyword evidence="17 18" id="KW-0275">Fatty acid biosynthesis</keyword>
<evidence type="ECO:0000256" key="11">
    <source>
        <dbReference type="ARBA" id="ARBA00022833"/>
    </source>
</evidence>
<protein>
    <recommendedName>
        <fullName evidence="18">Ceramide very long chain fatty acid hydroxylase</fullName>
        <ecNumber evidence="18">1.-.-.-</ecNumber>
    </recommendedName>
</protein>
<feature type="binding site" evidence="19">
    <location>
        <position position="315"/>
    </location>
    <ligand>
        <name>Zn(2+)</name>
        <dbReference type="ChEBI" id="CHEBI:29105"/>
        <label>1</label>
    </ligand>
</feature>
<dbReference type="OrthoDB" id="2204368at2759"/>